<feature type="non-terminal residue" evidence="2">
    <location>
        <position position="73"/>
    </location>
</feature>
<dbReference type="AlphaFoldDB" id="A0A2J8A4L6"/>
<keyword evidence="3" id="KW-1185">Reference proteome</keyword>
<accession>A0A2J8A4L6</accession>
<evidence type="ECO:0000313" key="2">
    <source>
        <dbReference type="EMBL" id="PNH07460.1"/>
    </source>
</evidence>
<evidence type="ECO:0000256" key="1">
    <source>
        <dbReference type="SAM" id="MobiDB-lite"/>
    </source>
</evidence>
<dbReference type="EMBL" id="PGGS01000179">
    <property type="protein sequence ID" value="PNH07460.1"/>
    <property type="molecule type" value="Genomic_DNA"/>
</dbReference>
<dbReference type="SUPFAM" id="SSF69593">
    <property type="entry name" value="Glycerol-3-phosphate (1)-acyltransferase"/>
    <property type="match status" value="1"/>
</dbReference>
<dbReference type="GO" id="GO:0016746">
    <property type="term" value="F:acyltransferase activity"/>
    <property type="evidence" value="ECO:0007669"/>
    <property type="project" value="UniProtKB-KW"/>
</dbReference>
<sequence>RLAQHFVNNIWACVSTSLFYPVTIVGRENLPPSDRPVVYVANHQSFLGGPAGAPALEDRPEGDCLGSATVRAP</sequence>
<evidence type="ECO:0000313" key="3">
    <source>
        <dbReference type="Proteomes" id="UP000236333"/>
    </source>
</evidence>
<feature type="non-terminal residue" evidence="2">
    <location>
        <position position="1"/>
    </location>
</feature>
<dbReference type="OrthoDB" id="417078at2759"/>
<proteinExistence type="predicted"/>
<keyword evidence="2" id="KW-0012">Acyltransferase</keyword>
<keyword evidence="2" id="KW-0808">Transferase</keyword>
<protein>
    <submittedName>
        <fullName evidence="2">1-acyl-sn-glycerol-3-phosphate acyltransferase 1, chloroplastic</fullName>
    </submittedName>
</protein>
<dbReference type="Proteomes" id="UP000236333">
    <property type="component" value="Unassembled WGS sequence"/>
</dbReference>
<feature type="region of interest" description="Disordered" evidence="1">
    <location>
        <begin position="50"/>
        <end position="73"/>
    </location>
</feature>
<comment type="caution">
    <text evidence="2">The sequence shown here is derived from an EMBL/GenBank/DDBJ whole genome shotgun (WGS) entry which is preliminary data.</text>
</comment>
<reference evidence="2 3" key="1">
    <citation type="journal article" date="2017" name="Mol. Biol. Evol.">
        <title>The 4-celled Tetrabaena socialis nuclear genome reveals the essential components for genetic control of cell number at the origin of multicellularity in the volvocine lineage.</title>
        <authorList>
            <person name="Featherston J."/>
            <person name="Arakaki Y."/>
            <person name="Hanschen E.R."/>
            <person name="Ferris P.J."/>
            <person name="Michod R.E."/>
            <person name="Olson B.J.S.C."/>
            <person name="Nozaki H."/>
            <person name="Durand P.M."/>
        </authorList>
    </citation>
    <scope>NUCLEOTIDE SEQUENCE [LARGE SCALE GENOMIC DNA]</scope>
    <source>
        <strain evidence="2 3">NIES-571</strain>
    </source>
</reference>
<name>A0A2J8A4L6_9CHLO</name>
<organism evidence="2 3">
    <name type="scientific">Tetrabaena socialis</name>
    <dbReference type="NCBI Taxonomy" id="47790"/>
    <lineage>
        <taxon>Eukaryota</taxon>
        <taxon>Viridiplantae</taxon>
        <taxon>Chlorophyta</taxon>
        <taxon>core chlorophytes</taxon>
        <taxon>Chlorophyceae</taxon>
        <taxon>CS clade</taxon>
        <taxon>Chlamydomonadales</taxon>
        <taxon>Tetrabaenaceae</taxon>
        <taxon>Tetrabaena</taxon>
    </lineage>
</organism>
<gene>
    <name evidence="2" type="ORF">TSOC_006082</name>
</gene>